<dbReference type="EMBL" id="GIBP01004515">
    <property type="protein sequence ID" value="NDV33484.1"/>
    <property type="molecule type" value="Transcribed_RNA"/>
</dbReference>
<name>A0A6B2L909_9EUKA</name>
<dbReference type="Gene3D" id="2.60.120.620">
    <property type="entry name" value="q2cbj1_9rhob like domain"/>
    <property type="match status" value="1"/>
</dbReference>
<dbReference type="InterPro" id="IPR008775">
    <property type="entry name" value="Phytyl_CoA_dOase-like"/>
</dbReference>
<dbReference type="PANTHER" id="PTHR31630">
    <property type="entry name" value="PHYTANOYL-COA DIOXYGENASE-RELATED-RELATED"/>
    <property type="match status" value="1"/>
</dbReference>
<accession>A0A6B2L909</accession>
<reference evidence="1" key="1">
    <citation type="journal article" date="2020" name="J. Eukaryot. Microbiol.">
        <title>De novo Sequencing, Assembly and Annotation of the Transcriptome for the Free-Living Testate Amoeba Arcella intermedia.</title>
        <authorList>
            <person name="Ribeiro G.M."/>
            <person name="Porfirio-Sousa A.L."/>
            <person name="Maurer-Alcala X.X."/>
            <person name="Katz L.A."/>
            <person name="Lahr D.J.G."/>
        </authorList>
    </citation>
    <scope>NUCLEOTIDE SEQUENCE</scope>
</reference>
<sequence>MWDLIESVNKKIKRDDPRTWKRFPGLSSLGLLSQALGPAAWKNRANEGLHGVFSSIIGRKELLVSVDNWGVMRPTRDVPDAALAPEKVRTSVAVGEGFEGTLQDKPDWKTTSKWLHWDLNPFLWLKEEGLDYQFLGDFIAENNGSKNNGLPKLQGMLNLVDATPQDGGFLIVPGFQHHIKQWIDQPHLSTYERNHQDSPEFVEVPPDDPMQNQTQKIPMKAGDFIIWSSEMPHQNFENDSNKFRMVQYIKMFERPSEDAYGFSYRKSLMRKHVPEHLQQTEIGKLVFGL</sequence>
<dbReference type="SUPFAM" id="SSF51197">
    <property type="entry name" value="Clavaminate synthase-like"/>
    <property type="match status" value="1"/>
</dbReference>
<proteinExistence type="predicted"/>
<evidence type="ECO:0000313" key="1">
    <source>
        <dbReference type="EMBL" id="NDV33484.1"/>
    </source>
</evidence>
<dbReference type="AlphaFoldDB" id="A0A6B2L909"/>
<organism evidence="1">
    <name type="scientific">Arcella intermedia</name>
    <dbReference type="NCBI Taxonomy" id="1963864"/>
    <lineage>
        <taxon>Eukaryota</taxon>
        <taxon>Amoebozoa</taxon>
        <taxon>Tubulinea</taxon>
        <taxon>Elardia</taxon>
        <taxon>Arcellinida</taxon>
        <taxon>Sphaerothecina</taxon>
        <taxon>Arcellidae</taxon>
        <taxon>Arcella</taxon>
    </lineage>
</organism>
<protein>
    <submittedName>
        <fullName evidence="1">Uncharacterized protein</fullName>
    </submittedName>
</protein>
<dbReference type="PANTHER" id="PTHR31630:SF6">
    <property type="entry name" value="PHYTANOYL-COA DIOXYGENASE-RELATED"/>
    <property type="match status" value="1"/>
</dbReference>
<dbReference type="Pfam" id="PF05721">
    <property type="entry name" value="PhyH"/>
    <property type="match status" value="1"/>
</dbReference>